<protein>
    <recommendedName>
        <fullName evidence="2">Retrotransposon gag domain-containing protein</fullName>
    </recommendedName>
</protein>
<gene>
    <name evidence="3" type="ORF">PMACD_LOCUS11884</name>
</gene>
<organism evidence="3 4">
    <name type="scientific">Pieris macdunnoughi</name>
    <dbReference type="NCBI Taxonomy" id="345717"/>
    <lineage>
        <taxon>Eukaryota</taxon>
        <taxon>Metazoa</taxon>
        <taxon>Ecdysozoa</taxon>
        <taxon>Arthropoda</taxon>
        <taxon>Hexapoda</taxon>
        <taxon>Insecta</taxon>
        <taxon>Pterygota</taxon>
        <taxon>Neoptera</taxon>
        <taxon>Endopterygota</taxon>
        <taxon>Lepidoptera</taxon>
        <taxon>Glossata</taxon>
        <taxon>Ditrysia</taxon>
        <taxon>Papilionoidea</taxon>
        <taxon>Pieridae</taxon>
        <taxon>Pierinae</taxon>
        <taxon>Pieris</taxon>
    </lineage>
</organism>
<dbReference type="EMBL" id="CAJOBZ010000043">
    <property type="protein sequence ID" value="CAF4908159.1"/>
    <property type="molecule type" value="Genomic_DNA"/>
</dbReference>
<evidence type="ECO:0000256" key="1">
    <source>
        <dbReference type="SAM" id="MobiDB-lite"/>
    </source>
</evidence>
<comment type="caution">
    <text evidence="3">The sequence shown here is derived from an EMBL/GenBank/DDBJ whole genome shotgun (WGS) entry which is preliminary data.</text>
</comment>
<evidence type="ECO:0000313" key="4">
    <source>
        <dbReference type="Proteomes" id="UP000663880"/>
    </source>
</evidence>
<dbReference type="OrthoDB" id="8193998at2759"/>
<accession>A0A821VJM0</accession>
<dbReference type="InterPro" id="IPR005162">
    <property type="entry name" value="Retrotrans_gag_dom"/>
</dbReference>
<evidence type="ECO:0000259" key="2">
    <source>
        <dbReference type="Pfam" id="PF03732"/>
    </source>
</evidence>
<name>A0A821VJM0_9NEOP</name>
<dbReference type="Pfam" id="PF03732">
    <property type="entry name" value="Retrotrans_gag"/>
    <property type="match status" value="1"/>
</dbReference>
<proteinExistence type="predicted"/>
<reference evidence="3" key="1">
    <citation type="submission" date="2021-02" db="EMBL/GenBank/DDBJ databases">
        <authorList>
            <person name="Steward A R."/>
        </authorList>
    </citation>
    <scope>NUCLEOTIDE SEQUENCE</scope>
</reference>
<sequence length="321" mass="36970">MTTQSESSSRRVQKKEDSEDRMDLSVLFKFIKPFDGSRERLVPFLNNCHNAHDLAIESKRPALLKYILSQLEGKAESACSIKEFESWEQLSEFLTTQFGEKKHYSALLSDLQNCIQNNDSVNEFALRVESCLSKLLTEINLSQKKKKSELAGRIAAMQDLALHHFVIGLKPQISTIVRCRDPETLNDAINFAISEEKIMEASRKSYNNPQSQGPLNKNNYSRPNYQFRDRYQNKPTSTFERAPNNVNLSSAQPLFCRYCKAKGHVLENCRKREFNNKRFQITNQNPRTFQPRTNSSSNHVNFADPISYEVTNNDEVVDDLN</sequence>
<dbReference type="Proteomes" id="UP000663880">
    <property type="component" value="Unassembled WGS sequence"/>
</dbReference>
<keyword evidence="4" id="KW-1185">Reference proteome</keyword>
<dbReference type="AlphaFoldDB" id="A0A821VJM0"/>
<feature type="region of interest" description="Disordered" evidence="1">
    <location>
        <begin position="204"/>
        <end position="223"/>
    </location>
</feature>
<feature type="domain" description="Retrotransposon gag" evidence="2">
    <location>
        <begin position="80"/>
        <end position="135"/>
    </location>
</feature>
<evidence type="ECO:0000313" key="3">
    <source>
        <dbReference type="EMBL" id="CAF4908159.1"/>
    </source>
</evidence>